<dbReference type="SUPFAM" id="SSF49401">
    <property type="entry name" value="Bacterial adhesins"/>
    <property type="match status" value="1"/>
</dbReference>
<name>A0A5J5FV38_9GAMM</name>
<dbReference type="GO" id="GO:0009289">
    <property type="term" value="C:pilus"/>
    <property type="evidence" value="ECO:0007669"/>
    <property type="project" value="InterPro"/>
</dbReference>
<dbReference type="Proteomes" id="UP000335415">
    <property type="component" value="Unassembled WGS sequence"/>
</dbReference>
<protein>
    <submittedName>
        <fullName evidence="3">Type 1 fimbrial protein</fullName>
    </submittedName>
</protein>
<evidence type="ECO:0000313" key="3">
    <source>
        <dbReference type="EMBL" id="KAA8997632.1"/>
    </source>
</evidence>
<dbReference type="InterPro" id="IPR036937">
    <property type="entry name" value="Adhesion_dom_fimbrial_sf"/>
</dbReference>
<dbReference type="Gene3D" id="2.60.40.1090">
    <property type="entry name" value="Fimbrial-type adhesion domain"/>
    <property type="match status" value="1"/>
</dbReference>
<reference evidence="3 4" key="1">
    <citation type="submission" date="2019-09" db="EMBL/GenBank/DDBJ databases">
        <authorList>
            <person name="Li Y."/>
        </authorList>
    </citation>
    <scope>NUCLEOTIDE SEQUENCE [LARGE SCALE GENOMIC DNA]</scope>
    <source>
        <strain evidence="3 4">L3-3HA</strain>
    </source>
</reference>
<dbReference type="EMBL" id="VYKJ01000010">
    <property type="protein sequence ID" value="KAA8997632.1"/>
    <property type="molecule type" value="Genomic_DNA"/>
</dbReference>
<feature type="chain" id="PRO_5023818349" evidence="1">
    <location>
        <begin position="29"/>
        <end position="191"/>
    </location>
</feature>
<dbReference type="InterPro" id="IPR050263">
    <property type="entry name" value="Bact_Fimbrial_Adh_Pro"/>
</dbReference>
<evidence type="ECO:0000256" key="1">
    <source>
        <dbReference type="SAM" id="SignalP"/>
    </source>
</evidence>
<dbReference type="GO" id="GO:0043709">
    <property type="term" value="P:cell adhesion involved in single-species biofilm formation"/>
    <property type="evidence" value="ECO:0007669"/>
    <property type="project" value="TreeGrafter"/>
</dbReference>
<dbReference type="InterPro" id="IPR000259">
    <property type="entry name" value="Adhesion_dom_fimbrial"/>
</dbReference>
<evidence type="ECO:0000259" key="2">
    <source>
        <dbReference type="Pfam" id="PF00419"/>
    </source>
</evidence>
<dbReference type="Pfam" id="PF00419">
    <property type="entry name" value="Fimbrial"/>
    <property type="match status" value="1"/>
</dbReference>
<dbReference type="RefSeq" id="WP_150436331.1">
    <property type="nucleotide sequence ID" value="NZ_VYKJ01000010.1"/>
</dbReference>
<dbReference type="AlphaFoldDB" id="A0A5J5FV38"/>
<keyword evidence="1" id="KW-0732">Signal</keyword>
<keyword evidence="4" id="KW-1185">Reference proteome</keyword>
<dbReference type="InterPro" id="IPR008966">
    <property type="entry name" value="Adhesion_dom_sf"/>
</dbReference>
<comment type="caution">
    <text evidence="3">The sequence shown here is derived from an EMBL/GenBank/DDBJ whole genome shotgun (WGS) entry which is preliminary data.</text>
</comment>
<proteinExistence type="predicted"/>
<organism evidence="3 4">
    <name type="scientific">Affinibrenneria salicis</name>
    <dbReference type="NCBI Taxonomy" id="2590031"/>
    <lineage>
        <taxon>Bacteria</taxon>
        <taxon>Pseudomonadati</taxon>
        <taxon>Pseudomonadota</taxon>
        <taxon>Gammaproteobacteria</taxon>
        <taxon>Enterobacterales</taxon>
        <taxon>Pectobacteriaceae</taxon>
        <taxon>Affinibrenneria</taxon>
    </lineage>
</organism>
<sequence length="191" mass="20874">MKRQDKIAYWPAAGFLLLLIMTSGQAQAKTMVFSRSSAAQQDNNYDVTFHVRVVDAPCRLNPGDANIDVDLGETSTRELQVDNHGAWRDFAIQLTGCSTETRQDVAVTFSGPEAGGAAGRLALDPASIAQGAAIGIYYAERLLALNESTPWMHLEAGDNRLNFRARLEKISDERLTAGDYTASANFKLSYQ</sequence>
<accession>A0A5J5FV38</accession>
<gene>
    <name evidence="3" type="ORF">FJU30_17810</name>
</gene>
<feature type="signal peptide" evidence="1">
    <location>
        <begin position="1"/>
        <end position="28"/>
    </location>
</feature>
<feature type="domain" description="Fimbrial-type adhesion" evidence="2">
    <location>
        <begin position="49"/>
        <end position="191"/>
    </location>
</feature>
<dbReference type="PANTHER" id="PTHR33420:SF26">
    <property type="entry name" value="FIMBRIAL SUBUNIT"/>
    <property type="match status" value="1"/>
</dbReference>
<evidence type="ECO:0000313" key="4">
    <source>
        <dbReference type="Proteomes" id="UP000335415"/>
    </source>
</evidence>
<dbReference type="PANTHER" id="PTHR33420">
    <property type="entry name" value="FIMBRIAL SUBUNIT ELFA-RELATED"/>
    <property type="match status" value="1"/>
</dbReference>
<dbReference type="OrthoDB" id="6522787at2"/>